<dbReference type="EC" id="3.1.3.-" evidence="7"/>
<keyword evidence="4 7" id="KW-0378">Hydrolase</keyword>
<dbReference type="GO" id="GO:0006974">
    <property type="term" value="P:DNA damage response"/>
    <property type="evidence" value="ECO:0007669"/>
    <property type="project" value="TreeGrafter"/>
</dbReference>
<name>A0A162MR98_9HYPO</name>
<evidence type="ECO:0000313" key="10">
    <source>
        <dbReference type="Proteomes" id="UP000076874"/>
    </source>
</evidence>
<dbReference type="GO" id="GO:0005634">
    <property type="term" value="C:nucleus"/>
    <property type="evidence" value="ECO:0007669"/>
    <property type="project" value="TreeGrafter"/>
</dbReference>
<reference evidence="9 10" key="1">
    <citation type="journal article" date="2016" name="Genome Biol. Evol.">
        <title>Divergent and convergent evolution of fungal pathogenicity.</title>
        <authorList>
            <person name="Shang Y."/>
            <person name="Xiao G."/>
            <person name="Zheng P."/>
            <person name="Cen K."/>
            <person name="Zhan S."/>
            <person name="Wang C."/>
        </authorList>
    </citation>
    <scope>NUCLEOTIDE SEQUENCE [LARGE SCALE GENOMIC DNA]</scope>
    <source>
        <strain evidence="9 10">RCEF 264</strain>
    </source>
</reference>
<keyword evidence="10" id="KW-1185">Reference proteome</keyword>
<dbReference type="GO" id="GO:0046872">
    <property type="term" value="F:metal ion binding"/>
    <property type="evidence" value="ECO:0007669"/>
    <property type="project" value="UniProtKB-UniRule"/>
</dbReference>
<dbReference type="STRING" id="1081102.A0A162MR98"/>
<evidence type="ECO:0000256" key="4">
    <source>
        <dbReference type="ARBA" id="ARBA00022801"/>
    </source>
</evidence>
<dbReference type="SUPFAM" id="SSF111321">
    <property type="entry name" value="AF1104-like"/>
    <property type="match status" value="1"/>
</dbReference>
<comment type="caution">
    <text evidence="9">The sequence shown here is derived from an EMBL/GenBank/DDBJ whole genome shotgun (WGS) entry which is preliminary data.</text>
</comment>
<dbReference type="InterPro" id="IPR002791">
    <property type="entry name" value="ARMT1-like_metal-bd"/>
</dbReference>
<comment type="cofactor">
    <cofactor evidence="7">
        <name>Mn(2+)</name>
        <dbReference type="ChEBI" id="CHEBI:29035"/>
    </cofactor>
    <cofactor evidence="7">
        <name>Ni(2+)</name>
        <dbReference type="ChEBI" id="CHEBI:49786"/>
    </cofactor>
</comment>
<evidence type="ECO:0000256" key="1">
    <source>
        <dbReference type="ARBA" id="ARBA00001326"/>
    </source>
</evidence>
<dbReference type="InterPro" id="IPR036075">
    <property type="entry name" value="ARMT-1-like_metal-bd_sf"/>
</dbReference>
<evidence type="ECO:0000256" key="3">
    <source>
        <dbReference type="ARBA" id="ARBA00022723"/>
    </source>
</evidence>
<dbReference type="Proteomes" id="UP000076874">
    <property type="component" value="Unassembled WGS sequence"/>
</dbReference>
<keyword evidence="5 7" id="KW-0464">Manganese</keyword>
<dbReference type="AlphaFoldDB" id="A0A162MR98"/>
<comment type="catalytic activity">
    <reaction evidence="6 7">
        <text>beta-D-fructose 6-phosphate = dihydroxyacetone + D-glyceraldehyde 3-phosphate</text>
        <dbReference type="Rhea" id="RHEA:28002"/>
        <dbReference type="ChEBI" id="CHEBI:16016"/>
        <dbReference type="ChEBI" id="CHEBI:57634"/>
        <dbReference type="ChEBI" id="CHEBI:59776"/>
    </reaction>
</comment>
<comment type="domain">
    <text evidence="7">Subfamily III proteins have a conserved RTxK motif about 40-50 residues from the C-terminus; the threonine may be replaced by serine or cysteine.</text>
</comment>
<dbReference type="PANTHER" id="PTHR12260">
    <property type="entry name" value="DAMAGE-CONTROL PHOSPHATASE ARMT1"/>
    <property type="match status" value="1"/>
</dbReference>
<dbReference type="GO" id="GO:0097023">
    <property type="term" value="F:fructose 6-phosphate aldolase activity"/>
    <property type="evidence" value="ECO:0007669"/>
    <property type="project" value="RHEA"/>
</dbReference>
<dbReference type="InterPro" id="IPR039763">
    <property type="entry name" value="ARMT1"/>
</dbReference>
<protein>
    <recommendedName>
        <fullName evidence="7">Sugar phosphate phosphatase</fullName>
        <ecNumber evidence="7">3.1.3.-</ecNumber>
    </recommendedName>
</protein>
<dbReference type="Gene3D" id="1.20.930.60">
    <property type="match status" value="1"/>
</dbReference>
<keyword evidence="3 7" id="KW-0479">Metal-binding</keyword>
<comment type="catalytic activity">
    <reaction evidence="1 7">
        <text>beta-D-fructose 1-phosphate + H2O = D-fructose + phosphate</text>
        <dbReference type="Rhea" id="RHEA:35603"/>
        <dbReference type="ChEBI" id="CHEBI:15377"/>
        <dbReference type="ChEBI" id="CHEBI:37721"/>
        <dbReference type="ChEBI" id="CHEBI:43474"/>
        <dbReference type="ChEBI" id="CHEBI:138881"/>
    </reaction>
</comment>
<evidence type="ECO:0000256" key="5">
    <source>
        <dbReference type="ARBA" id="ARBA00023211"/>
    </source>
</evidence>
<gene>
    <name evidence="9" type="ORF">SPI_02427</name>
</gene>
<comment type="similarity">
    <text evidence="2 7">Belongs to the damage-control phosphatase family. Sugar phosphate phosphatase III subfamily.</text>
</comment>
<dbReference type="GO" id="GO:0103026">
    <property type="term" value="F:fructose-1-phosphatase activity"/>
    <property type="evidence" value="ECO:0007669"/>
    <property type="project" value="RHEA"/>
</dbReference>
<dbReference type="PANTHER" id="PTHR12260:SF6">
    <property type="entry name" value="DAMAGE-CONTROL PHOSPHATASE ARMT1"/>
    <property type="match status" value="1"/>
</dbReference>
<evidence type="ECO:0000256" key="7">
    <source>
        <dbReference type="RuleBase" id="RU367030"/>
    </source>
</evidence>
<dbReference type="OrthoDB" id="541375at2759"/>
<dbReference type="Gene3D" id="3.40.50.10880">
    <property type="entry name" value="Uncharacterised protein PF01937, DUF89, domain 3"/>
    <property type="match status" value="1"/>
</dbReference>
<dbReference type="EMBL" id="AZHD01000003">
    <property type="protein sequence ID" value="OAA65640.1"/>
    <property type="molecule type" value="Genomic_DNA"/>
</dbReference>
<evidence type="ECO:0000256" key="6">
    <source>
        <dbReference type="ARBA" id="ARBA00048809"/>
    </source>
</evidence>
<feature type="domain" description="Damage-control phosphatase ARMT1-like metal-binding" evidence="8">
    <location>
        <begin position="85"/>
        <end position="525"/>
    </location>
</feature>
<comment type="function">
    <text evidence="7">Metal-dependent phosphatase that shows phosphatase activity against several substrates, including fructose-1-phosphate and fructose-6-phosphate. Its preference for fructose-1-phosphate, a strong glycating agent that causes DNA damage rather than a canonical yeast metabolite, suggests a damage-control function in hexose phosphate metabolism.</text>
</comment>
<sequence>MEEKMDPFPVLTGKADVTGDESSSSFSYVSVPADMSTKSFFYCPAKKLPRPKYGVSRSITEKLLNKRPNVFCLANRATAMARDSVIDDVYRSVHECPADEADKAAEGKAIIEQVAQLKYDVQHDRPLVPIRDDGEPDVAAYNAEISQRGPSLTWLNVPWLFSECYLFRRLSTFFQLSTHWRRYDPFARQKISTFRSSRPAVLELAARYRELTEHMDAIKAAAASKTEAQTAGGNAAEETLFAEMCEICLWGNATDLSLLTDLTYEDIQKLQGAEARRKAEANVLANDLPTAYALLARARARARAATDKNGSSVERRVDIVLDNAGFELFVDLILASFLLRSGLATVVVLHPKNIPWFVSDVLPADFAALLNALARPQAFYETPSADEMAAAATATDAGLQPPATPAALPETELANLSFLFAEWSQLYANGQVVLRPNVFWTQPGSFWRLPQAAPSLFADLQSSELVIFKGDLNYRKLTCDVSWDATTPFVEALGPLGPGSGLNVLALRTCKADVVVGLPAGKDEELKQMDGGGGDSGARKWAWNGKWAVVQCSQGKP</sequence>
<accession>A0A162MR98</accession>
<proteinExistence type="inferred from homology"/>
<evidence type="ECO:0000259" key="8">
    <source>
        <dbReference type="Pfam" id="PF01937"/>
    </source>
</evidence>
<organism evidence="9 10">
    <name type="scientific">Niveomyces insectorum RCEF 264</name>
    <dbReference type="NCBI Taxonomy" id="1081102"/>
    <lineage>
        <taxon>Eukaryota</taxon>
        <taxon>Fungi</taxon>
        <taxon>Dikarya</taxon>
        <taxon>Ascomycota</taxon>
        <taxon>Pezizomycotina</taxon>
        <taxon>Sordariomycetes</taxon>
        <taxon>Hypocreomycetidae</taxon>
        <taxon>Hypocreales</taxon>
        <taxon>Cordycipitaceae</taxon>
        <taxon>Niveomyces</taxon>
    </lineage>
</organism>
<evidence type="ECO:0000313" key="9">
    <source>
        <dbReference type="EMBL" id="OAA65640.1"/>
    </source>
</evidence>
<dbReference type="Pfam" id="PF01937">
    <property type="entry name" value="ARMT1-like_dom"/>
    <property type="match status" value="1"/>
</dbReference>
<evidence type="ECO:0000256" key="2">
    <source>
        <dbReference type="ARBA" id="ARBA00009519"/>
    </source>
</evidence>